<keyword evidence="2" id="KW-1185">Reference proteome</keyword>
<name>A0A6J5WII4_PRUAR</name>
<proteinExistence type="predicted"/>
<dbReference type="Proteomes" id="UP000507245">
    <property type="component" value="Unassembled WGS sequence"/>
</dbReference>
<gene>
    <name evidence="1" type="ORF">ORAREDHAP_LOCUS12781</name>
</gene>
<dbReference type="OrthoDB" id="1304107at2759"/>
<sequence length="215" mass="25042">MRNLVISKVKFKFYANRLVPFKLLHRLMSISTKLDKLLELDEICWQQRSRVTWLQYGDRSISYFHKVVNHKVKTNSMHGILDAKNRLQYNYQKVIDIFLDFYHRLFSSDCSSIATEIFDTVKKRVPQMTRLALNLNFKRDEVEAALQFMAPTKSLSSYGMLALFYHKDWDVVGGDVCQFCPNVLNGCDNVVSFNYTLIGLIPKNCATNLSYRISS</sequence>
<protein>
    <submittedName>
        <fullName evidence="1">Uncharacterized protein</fullName>
    </submittedName>
</protein>
<evidence type="ECO:0000313" key="2">
    <source>
        <dbReference type="Proteomes" id="UP000507245"/>
    </source>
</evidence>
<evidence type="ECO:0000313" key="1">
    <source>
        <dbReference type="EMBL" id="CAB4299154.1"/>
    </source>
</evidence>
<reference evidence="2" key="1">
    <citation type="journal article" date="2020" name="Genome Biol.">
        <title>Gamete binning: chromosome-level and haplotype-resolved genome assembly enabled by high-throughput single-cell sequencing of gamete genomes.</title>
        <authorList>
            <person name="Campoy J.A."/>
            <person name="Sun H."/>
            <person name="Goel M."/>
            <person name="Jiao W.-B."/>
            <person name="Folz-Donahue K."/>
            <person name="Wang N."/>
            <person name="Rubio M."/>
            <person name="Liu C."/>
            <person name="Kukat C."/>
            <person name="Ruiz D."/>
            <person name="Huettel B."/>
            <person name="Schneeberger K."/>
        </authorList>
    </citation>
    <scope>NUCLEOTIDE SEQUENCE [LARGE SCALE GENOMIC DNA]</scope>
    <source>
        <strain evidence="2">cv. Rojo Pasion</strain>
    </source>
</reference>
<dbReference type="AlphaFoldDB" id="A0A6J5WII4"/>
<organism evidence="1 2">
    <name type="scientific">Prunus armeniaca</name>
    <name type="common">Apricot</name>
    <name type="synonym">Armeniaca vulgaris</name>
    <dbReference type="NCBI Taxonomy" id="36596"/>
    <lineage>
        <taxon>Eukaryota</taxon>
        <taxon>Viridiplantae</taxon>
        <taxon>Streptophyta</taxon>
        <taxon>Embryophyta</taxon>
        <taxon>Tracheophyta</taxon>
        <taxon>Spermatophyta</taxon>
        <taxon>Magnoliopsida</taxon>
        <taxon>eudicotyledons</taxon>
        <taxon>Gunneridae</taxon>
        <taxon>Pentapetalae</taxon>
        <taxon>rosids</taxon>
        <taxon>fabids</taxon>
        <taxon>Rosales</taxon>
        <taxon>Rosaceae</taxon>
        <taxon>Amygdaloideae</taxon>
        <taxon>Amygdaleae</taxon>
        <taxon>Prunus</taxon>
    </lineage>
</organism>
<dbReference type="EMBL" id="CAEKKB010000002">
    <property type="protein sequence ID" value="CAB4299154.1"/>
    <property type="molecule type" value="Genomic_DNA"/>
</dbReference>
<accession>A0A6J5WII4</accession>